<dbReference type="OrthoDB" id="9765084at2"/>
<organism evidence="1 2">
    <name type="scientific">Microvirga tunisiensis</name>
    <dbReference type="NCBI Taxonomy" id="2108360"/>
    <lineage>
        <taxon>Bacteria</taxon>
        <taxon>Pseudomonadati</taxon>
        <taxon>Pseudomonadota</taxon>
        <taxon>Alphaproteobacteria</taxon>
        <taxon>Hyphomicrobiales</taxon>
        <taxon>Methylobacteriaceae</taxon>
        <taxon>Microvirga</taxon>
    </lineage>
</organism>
<dbReference type="EMBL" id="VOSK01000042">
    <property type="protein sequence ID" value="MPR26211.1"/>
    <property type="molecule type" value="Genomic_DNA"/>
</dbReference>
<reference evidence="1 2" key="1">
    <citation type="journal article" date="2019" name="Syst. Appl. Microbiol.">
        <title>Microvirga tunisiensis sp. nov., a root nodule symbiotic bacterium isolated from Lupinus micranthus and L. luteus grown in Northern Tunisia.</title>
        <authorList>
            <person name="Msaddak A."/>
            <person name="Rejili M."/>
            <person name="Duran D."/>
            <person name="Mars M."/>
            <person name="Palacios J.M."/>
            <person name="Ruiz-Argueso T."/>
            <person name="Rey L."/>
            <person name="Imperial J."/>
        </authorList>
    </citation>
    <scope>NUCLEOTIDE SEQUENCE [LARGE SCALE GENOMIC DNA]</scope>
    <source>
        <strain evidence="1 2">Lmie10</strain>
    </source>
</reference>
<dbReference type="Proteomes" id="UP000403266">
    <property type="component" value="Unassembled WGS sequence"/>
</dbReference>
<protein>
    <submittedName>
        <fullName evidence="1">Uncharacterized protein</fullName>
    </submittedName>
</protein>
<proteinExistence type="predicted"/>
<dbReference type="RefSeq" id="WP_152712321.1">
    <property type="nucleotide sequence ID" value="NZ_VOSJ01000037.1"/>
</dbReference>
<evidence type="ECO:0000313" key="2">
    <source>
        <dbReference type="Proteomes" id="UP000403266"/>
    </source>
</evidence>
<name>A0A5N7MGK9_9HYPH</name>
<keyword evidence="2" id="KW-1185">Reference proteome</keyword>
<evidence type="ECO:0000313" key="1">
    <source>
        <dbReference type="EMBL" id="MPR26211.1"/>
    </source>
</evidence>
<accession>A0A5N7MGK9</accession>
<dbReference type="AlphaFoldDB" id="A0A5N7MGK9"/>
<comment type="caution">
    <text evidence="1">The sequence shown here is derived from an EMBL/GenBank/DDBJ whole genome shotgun (WGS) entry which is preliminary data.</text>
</comment>
<gene>
    <name evidence="1" type="ORF">FS320_13470</name>
</gene>
<sequence length="254" mass="28893">MNLFGFESRAGLDFLLRECCPYERNSLADPTVPANPFNRAPAATVDARLRGHREIIMILEPNIDWGQQGLTDCIELFEDSRTTKLVKESTHGFLECVTSCDCFVQPHGYGNGYSAVPEFEFDIHGLEVKVAAGFPWGSWMEVLERRRPQWLSNPRDKDSLKDEIVDEILAIRREIKDTAIVPEHDRFDDIWNRLSDAAREAIDSGISEEEWRVSGRDKIRASLMASILEILDGTVEAWKQELNAIKQIESLAQV</sequence>